<proteinExistence type="predicted"/>
<dbReference type="InterPro" id="IPR007967">
    <property type="entry name" value="GSKIP_dom"/>
</dbReference>
<sequence>MINHLLTLPYFMGEGTCNGGVAINGDNGAAEGGVSGMLAPEVGESVEVNLGQVVTAAVSVRVPVDFQITDSESDTNTYMDSDTDMVEGEDSGNGTDMEENEDVDDIMQPSSSAIATAAPANGSDSSLQLATVIQGTNKIKDDHLDLVLEGGTMRNLKIKQKALSQSNFRFRRALESRKTDQIREREASILPRRGVSDREVVAFLKSEQTAHSDLDTHYNGLFTHRRMAWDLKKAKEAKFDTAISAIMDMFKEAPRDKVLVAIGLGNHGNPCVSAKAALVPSATGRRRGGILFHRAMEMIPDLTHYAAGLGPATFPLRVRTDQKRNSSDDDGLSVIFMVATLENIIVDIVLTGQGFRVLQTAAAAAVEDSAAQTLPERQQEARSGKLYETIEALLMALSPGFEQFFGDELSRKLGAISGDRFYREECYIGSDDDRDEDNHGMDK</sequence>
<dbReference type="InterPro" id="IPR023231">
    <property type="entry name" value="GSKIP_dom_sf"/>
</dbReference>
<dbReference type="AlphaFoldDB" id="A0A9P8CV73"/>
<dbReference type="Proteomes" id="UP000717515">
    <property type="component" value="Unassembled WGS sequence"/>
</dbReference>
<evidence type="ECO:0000313" key="3">
    <source>
        <dbReference type="EMBL" id="KAG9319656.1"/>
    </source>
</evidence>
<name>A0A9P8CV73_MORAP</name>
<evidence type="ECO:0000313" key="4">
    <source>
        <dbReference type="Proteomes" id="UP000717515"/>
    </source>
</evidence>
<gene>
    <name evidence="3" type="ORF">KVV02_008130</name>
</gene>
<protein>
    <recommendedName>
        <fullName evidence="2">GSKIP domain-containing protein</fullName>
    </recommendedName>
</protein>
<comment type="caution">
    <text evidence="3">The sequence shown here is derived from an EMBL/GenBank/DDBJ whole genome shotgun (WGS) entry which is preliminary data.</text>
</comment>
<reference evidence="3" key="1">
    <citation type="submission" date="2021-07" db="EMBL/GenBank/DDBJ databases">
        <title>Draft genome of Mortierella alpina, strain LL118, isolated from an aspen leaf litter sample.</title>
        <authorList>
            <person name="Yang S."/>
            <person name="Vinatzer B.A."/>
        </authorList>
    </citation>
    <scope>NUCLEOTIDE SEQUENCE</scope>
    <source>
        <strain evidence="3">LL118</strain>
    </source>
</reference>
<dbReference type="EMBL" id="JAIFTL010000400">
    <property type="protein sequence ID" value="KAG9319656.1"/>
    <property type="molecule type" value="Genomic_DNA"/>
</dbReference>
<dbReference type="Pfam" id="PF05303">
    <property type="entry name" value="GSKIP_dom"/>
    <property type="match status" value="1"/>
</dbReference>
<dbReference type="Gene3D" id="3.30.2280.10">
    <property type="entry name" value="Hypothetical protein (hspc210)"/>
    <property type="match status" value="1"/>
</dbReference>
<feature type="domain" description="GSKIP" evidence="2">
    <location>
        <begin position="331"/>
        <end position="414"/>
    </location>
</feature>
<evidence type="ECO:0000259" key="2">
    <source>
        <dbReference type="Pfam" id="PF05303"/>
    </source>
</evidence>
<organism evidence="3 4">
    <name type="scientific">Mortierella alpina</name>
    <name type="common">Oleaginous fungus</name>
    <name type="synonym">Mortierella renispora</name>
    <dbReference type="NCBI Taxonomy" id="64518"/>
    <lineage>
        <taxon>Eukaryota</taxon>
        <taxon>Fungi</taxon>
        <taxon>Fungi incertae sedis</taxon>
        <taxon>Mucoromycota</taxon>
        <taxon>Mortierellomycotina</taxon>
        <taxon>Mortierellomycetes</taxon>
        <taxon>Mortierellales</taxon>
        <taxon>Mortierellaceae</taxon>
        <taxon>Mortierella</taxon>
    </lineage>
</organism>
<evidence type="ECO:0000256" key="1">
    <source>
        <dbReference type="SAM" id="MobiDB-lite"/>
    </source>
</evidence>
<dbReference type="SUPFAM" id="SSF103107">
    <property type="entry name" value="Hypothetical protein c14orf129, hspc210"/>
    <property type="match status" value="1"/>
</dbReference>
<feature type="region of interest" description="Disordered" evidence="1">
    <location>
        <begin position="72"/>
        <end position="99"/>
    </location>
</feature>
<accession>A0A9P8CV73</accession>
<feature type="compositionally biased region" description="Acidic residues" evidence="1">
    <location>
        <begin position="81"/>
        <end position="99"/>
    </location>
</feature>